<organism evidence="1 2">
    <name type="scientific">candidate division WOR-1 bacterium RIFOXYC12_FULL_54_18</name>
    <dbReference type="NCBI Taxonomy" id="1802584"/>
    <lineage>
        <taxon>Bacteria</taxon>
        <taxon>Bacillati</taxon>
        <taxon>Saganbacteria</taxon>
    </lineage>
</organism>
<dbReference type="InterPro" id="IPR012833">
    <property type="entry name" value="NrdD"/>
</dbReference>
<reference evidence="1 2" key="1">
    <citation type="journal article" date="2016" name="Nat. Commun.">
        <title>Thousands of microbial genomes shed light on interconnected biogeochemical processes in an aquifer system.</title>
        <authorList>
            <person name="Anantharaman K."/>
            <person name="Brown C.T."/>
            <person name="Hug L.A."/>
            <person name="Sharon I."/>
            <person name="Castelle C.J."/>
            <person name="Probst A.J."/>
            <person name="Thomas B.C."/>
            <person name="Singh A."/>
            <person name="Wilkins M.J."/>
            <person name="Karaoz U."/>
            <person name="Brodie E.L."/>
            <person name="Williams K.H."/>
            <person name="Hubbard S.S."/>
            <person name="Banfield J.F."/>
        </authorList>
    </citation>
    <scope>NUCLEOTIDE SEQUENCE [LARGE SCALE GENOMIC DNA]</scope>
</reference>
<dbReference type="GO" id="GO:0006260">
    <property type="term" value="P:DNA replication"/>
    <property type="evidence" value="ECO:0007669"/>
    <property type="project" value="InterPro"/>
</dbReference>
<name>A0A1F4T5D3_UNCSA</name>
<evidence type="ECO:0000313" key="2">
    <source>
        <dbReference type="Proteomes" id="UP000178602"/>
    </source>
</evidence>
<dbReference type="Proteomes" id="UP000178602">
    <property type="component" value="Unassembled WGS sequence"/>
</dbReference>
<proteinExistence type="predicted"/>
<accession>A0A1F4T5D3</accession>
<sequence>MKKMTIDELSTFLENNQQIEWTYDDDGIIYLRHTHYDGQNDKVRIEPRALAELTPQKLEQVLIGGRNVDQITRITGYFSKVSGWNKGKKGELVERQRVVVS</sequence>
<evidence type="ECO:0000313" key="1">
    <source>
        <dbReference type="EMBL" id="OGC27918.1"/>
    </source>
</evidence>
<dbReference type="EMBL" id="MEUG01000001">
    <property type="protein sequence ID" value="OGC27918.1"/>
    <property type="molecule type" value="Genomic_DNA"/>
</dbReference>
<protein>
    <submittedName>
        <fullName evidence="1">Uncharacterized protein</fullName>
    </submittedName>
</protein>
<dbReference type="AlphaFoldDB" id="A0A1F4T5D3"/>
<comment type="caution">
    <text evidence="1">The sequence shown here is derived from an EMBL/GenBank/DDBJ whole genome shotgun (WGS) entry which is preliminary data.</text>
</comment>
<dbReference type="Pfam" id="PF13597">
    <property type="entry name" value="NRDD"/>
    <property type="match status" value="1"/>
</dbReference>
<gene>
    <name evidence="1" type="ORF">A3K49_02810</name>
</gene>
<dbReference type="GO" id="GO:0008998">
    <property type="term" value="F:ribonucleoside-triphosphate reductase (thioredoxin) activity"/>
    <property type="evidence" value="ECO:0007669"/>
    <property type="project" value="InterPro"/>
</dbReference>